<reference evidence="1" key="1">
    <citation type="submission" date="2022-03" db="EMBL/GenBank/DDBJ databases">
        <title>Genomic analyses of argali, domestic sheep and their hybrids provide insights into chromosomal evolution, heterosis and genetic basis of agronomic traits.</title>
        <authorList>
            <person name="Li M."/>
        </authorList>
    </citation>
    <scope>NUCLEOTIDE SEQUENCE</scope>
    <source>
        <strain evidence="1">F1 hybrid</strain>
    </source>
</reference>
<dbReference type="EMBL" id="CM043051">
    <property type="protein sequence ID" value="KAI4555450.1"/>
    <property type="molecule type" value="Genomic_DNA"/>
</dbReference>
<protein>
    <submittedName>
        <fullName evidence="1">Uncharacterized protein</fullName>
    </submittedName>
</protein>
<organism evidence="1 2">
    <name type="scientific">Ovis ammon polii x Ovis aries</name>
    <dbReference type="NCBI Taxonomy" id="2918886"/>
    <lineage>
        <taxon>Eukaryota</taxon>
        <taxon>Metazoa</taxon>
        <taxon>Chordata</taxon>
        <taxon>Craniata</taxon>
        <taxon>Vertebrata</taxon>
        <taxon>Euteleostomi</taxon>
        <taxon>Mammalia</taxon>
        <taxon>Eutheria</taxon>
        <taxon>Laurasiatheria</taxon>
        <taxon>Artiodactyla</taxon>
        <taxon>Ruminantia</taxon>
        <taxon>Pecora</taxon>
        <taxon>Bovidae</taxon>
        <taxon>Caprinae</taxon>
        <taxon>Ovis</taxon>
    </lineage>
</organism>
<proteinExistence type="predicted"/>
<sequence length="336" mass="37657">MHGGLAAGTSSSHAAVCKTRRGYVQQAVNGSYQQALAFSRHMRLNFKKGFNLLLCNYKRKKMSQEDILQLENNPLRPTKEDQDYPKCYYKINQGNTHLYVSAFVTCGALAESFLPSAEFTESSGVPSTTLDSNGRKSKLQNHPEQLLAHQLNAPDESVNNMLAALTFSLLLFYNSALILFQEKNDKLIAANAKFMGFFVAGITENRAEEIGVESSHEKMDIKRFKDKHLNQHTSSSSLTAENLNQNISLVIDNPTLQHGLSRGGLVPMDYTVQCYWKLPLFMDPNFTKADPGGLKMGAAKCCIRKCKHERKAMSPPPRSAEEEEVMWGPKKRKTWS</sequence>
<accession>A0ACB9U2A9</accession>
<keyword evidence="2" id="KW-1185">Reference proteome</keyword>
<dbReference type="Proteomes" id="UP001057279">
    <property type="component" value="Linkage Group LG26"/>
</dbReference>
<gene>
    <name evidence="1" type="ORF">MJG53_019140</name>
</gene>
<comment type="caution">
    <text evidence="1">The sequence shown here is derived from an EMBL/GenBank/DDBJ whole genome shotgun (WGS) entry which is preliminary data.</text>
</comment>
<evidence type="ECO:0000313" key="1">
    <source>
        <dbReference type="EMBL" id="KAI4555450.1"/>
    </source>
</evidence>
<name>A0ACB9U2A9_9CETA</name>
<evidence type="ECO:0000313" key="2">
    <source>
        <dbReference type="Proteomes" id="UP001057279"/>
    </source>
</evidence>